<gene>
    <name evidence="1" type="ORF">D5R40_14860</name>
</gene>
<sequence>MELCLAYKLAEDKEAGKLAKNIVNKISQNYPRYPNLFSEEIHRAFVLTGIILFRDIAPELFTVEEHLLLVEFIEKKPGKLGKNLTVNFGEEKTKNLIVGIIKLSLFPV</sequence>
<keyword evidence="2" id="KW-1185">Reference proteome</keyword>
<organism evidence="1 2">
    <name type="scientific">Okeania hirsuta</name>
    <dbReference type="NCBI Taxonomy" id="1458930"/>
    <lineage>
        <taxon>Bacteria</taxon>
        <taxon>Bacillati</taxon>
        <taxon>Cyanobacteriota</taxon>
        <taxon>Cyanophyceae</taxon>
        <taxon>Oscillatoriophycideae</taxon>
        <taxon>Oscillatoriales</taxon>
        <taxon>Microcoleaceae</taxon>
        <taxon>Okeania</taxon>
    </lineage>
</organism>
<protein>
    <submittedName>
        <fullName evidence="1">Uncharacterized protein</fullName>
    </submittedName>
</protein>
<name>A0A3N6RP71_9CYAN</name>
<accession>A0A3N6RP71</accession>
<dbReference type="RefSeq" id="WP_124154812.1">
    <property type="nucleotide sequence ID" value="NZ_CAWOLW010000691.1"/>
</dbReference>
<proteinExistence type="predicted"/>
<dbReference type="Proteomes" id="UP000269154">
    <property type="component" value="Unassembled WGS sequence"/>
</dbReference>
<evidence type="ECO:0000313" key="1">
    <source>
        <dbReference type="EMBL" id="RQH42229.1"/>
    </source>
</evidence>
<reference evidence="1 2" key="1">
    <citation type="journal article" date="2018" name="ACS Chem. Biol.">
        <title>Ketoreductase domain dysfunction expands chemodiversity: malyngamide biosynthesis in the cyanobacterium Okeania hirsuta.</title>
        <authorList>
            <person name="Moss N.A."/>
            <person name="Leao T."/>
            <person name="Rankin M."/>
            <person name="McCullough T.M."/>
            <person name="Qu P."/>
            <person name="Korobeynikov A."/>
            <person name="Smith J.L."/>
            <person name="Gerwick L."/>
            <person name="Gerwick W.H."/>
        </authorList>
    </citation>
    <scope>NUCLEOTIDE SEQUENCE [LARGE SCALE GENOMIC DNA]</scope>
    <source>
        <strain evidence="1 2">PAB10Feb10-1</strain>
    </source>
</reference>
<evidence type="ECO:0000313" key="2">
    <source>
        <dbReference type="Proteomes" id="UP000269154"/>
    </source>
</evidence>
<dbReference type="AlphaFoldDB" id="A0A3N6RP71"/>
<comment type="caution">
    <text evidence="1">The sequence shown here is derived from an EMBL/GenBank/DDBJ whole genome shotgun (WGS) entry which is preliminary data.</text>
</comment>
<dbReference type="EMBL" id="RCBY01000076">
    <property type="protein sequence ID" value="RQH42229.1"/>
    <property type="molecule type" value="Genomic_DNA"/>
</dbReference>